<dbReference type="PANTHER" id="PTHR43133:SF63">
    <property type="entry name" value="RNA POLYMERASE SIGMA FACTOR FECI-RELATED"/>
    <property type="match status" value="1"/>
</dbReference>
<dbReference type="PANTHER" id="PTHR43133">
    <property type="entry name" value="RNA POLYMERASE ECF-TYPE SIGMA FACTO"/>
    <property type="match status" value="1"/>
</dbReference>
<dbReference type="InterPro" id="IPR039425">
    <property type="entry name" value="RNA_pol_sigma-70-like"/>
</dbReference>
<evidence type="ECO:0000259" key="5">
    <source>
        <dbReference type="Pfam" id="PF04542"/>
    </source>
</evidence>
<dbReference type="InterPro" id="IPR013324">
    <property type="entry name" value="RNA_pol_sigma_r3/r4-like"/>
</dbReference>
<dbReference type="SUPFAM" id="SSF88659">
    <property type="entry name" value="Sigma3 and sigma4 domains of RNA polymerase sigma factors"/>
    <property type="match status" value="1"/>
</dbReference>
<dbReference type="Gene3D" id="1.10.10.10">
    <property type="entry name" value="Winged helix-like DNA-binding domain superfamily/Winged helix DNA-binding domain"/>
    <property type="match status" value="1"/>
</dbReference>
<proteinExistence type="inferred from homology"/>
<name>A0A1U9VL11_9RALS</name>
<evidence type="ECO:0000256" key="1">
    <source>
        <dbReference type="ARBA" id="ARBA00010641"/>
    </source>
</evidence>
<keyword evidence="2" id="KW-0805">Transcription regulation</keyword>
<dbReference type="SUPFAM" id="SSF88946">
    <property type="entry name" value="Sigma2 domain of RNA polymerase sigma factors"/>
    <property type="match status" value="1"/>
</dbReference>
<reference evidence="7 8" key="1">
    <citation type="submission" date="2017-02" db="EMBL/GenBank/DDBJ databases">
        <title>Blood Disease Bacterium A2-HR MARDI.</title>
        <authorList>
            <person name="Badrun R."/>
            <person name="Abu Bakar N."/>
            <person name="Laboh R."/>
        </authorList>
    </citation>
    <scope>NUCLEOTIDE SEQUENCE [LARGE SCALE GENOMIC DNA]</scope>
    <source>
        <strain evidence="7 8">A2-HR MARDI</strain>
    </source>
</reference>
<keyword evidence="4" id="KW-0804">Transcription</keyword>
<evidence type="ECO:0000313" key="7">
    <source>
        <dbReference type="EMBL" id="AQW30761.1"/>
    </source>
</evidence>
<dbReference type="GO" id="GO:0003677">
    <property type="term" value="F:DNA binding"/>
    <property type="evidence" value="ECO:0007669"/>
    <property type="project" value="InterPro"/>
</dbReference>
<keyword evidence="3" id="KW-0731">Sigma factor</keyword>
<dbReference type="NCBIfam" id="TIGR02937">
    <property type="entry name" value="sigma70-ECF"/>
    <property type="match status" value="1"/>
</dbReference>
<dbReference type="GO" id="GO:0016987">
    <property type="term" value="F:sigma factor activity"/>
    <property type="evidence" value="ECO:0007669"/>
    <property type="project" value="UniProtKB-KW"/>
</dbReference>
<accession>A0A1U9VL11</accession>
<evidence type="ECO:0000256" key="2">
    <source>
        <dbReference type="ARBA" id="ARBA00023015"/>
    </source>
</evidence>
<dbReference type="InterPro" id="IPR013325">
    <property type="entry name" value="RNA_pol_sigma_r2"/>
</dbReference>
<dbReference type="CDD" id="cd06171">
    <property type="entry name" value="Sigma70_r4"/>
    <property type="match status" value="1"/>
</dbReference>
<dbReference type="Pfam" id="PF08281">
    <property type="entry name" value="Sigma70_r4_2"/>
    <property type="match status" value="1"/>
</dbReference>
<feature type="domain" description="RNA polymerase sigma-70 region 2" evidence="5">
    <location>
        <begin position="27"/>
        <end position="90"/>
    </location>
</feature>
<evidence type="ECO:0000256" key="3">
    <source>
        <dbReference type="ARBA" id="ARBA00023082"/>
    </source>
</evidence>
<evidence type="ECO:0000256" key="4">
    <source>
        <dbReference type="ARBA" id="ARBA00023163"/>
    </source>
</evidence>
<dbReference type="InterPro" id="IPR036388">
    <property type="entry name" value="WH-like_DNA-bd_sf"/>
</dbReference>
<evidence type="ECO:0000259" key="6">
    <source>
        <dbReference type="Pfam" id="PF08281"/>
    </source>
</evidence>
<feature type="domain" description="RNA polymerase sigma factor 70 region 4 type 2" evidence="6">
    <location>
        <begin position="123"/>
        <end position="175"/>
    </location>
</feature>
<dbReference type="RefSeq" id="WP_078222745.1">
    <property type="nucleotide sequence ID" value="NZ_CP019911.1"/>
</dbReference>
<protein>
    <submittedName>
        <fullName evidence="7">RNA polymerase subunit sigma-70</fullName>
    </submittedName>
</protein>
<dbReference type="Proteomes" id="UP000189628">
    <property type="component" value="Chromosome"/>
</dbReference>
<sequence length="185" mass="20712">MGRFPVQCRRPVSCDPTTLPLLTALVRHYDELVDLLRRRFGTDRSVARDVVHDVCVNLLAEPPRQTVAAPAAYVRRAALNLAIDRHRAESTRGAWVESAAELPECADEMPGHDRHVDAGRELDRLSTAIAQLPPRCQEVFVLHKIHDMPQAEVAVRLGISRKAVEKHIRRGMTACRVALDRPGPR</sequence>
<dbReference type="Gene3D" id="1.10.1740.10">
    <property type="match status" value="1"/>
</dbReference>
<dbReference type="Pfam" id="PF04542">
    <property type="entry name" value="Sigma70_r2"/>
    <property type="match status" value="1"/>
</dbReference>
<comment type="similarity">
    <text evidence="1">Belongs to the sigma-70 factor family. ECF subfamily.</text>
</comment>
<evidence type="ECO:0000313" key="8">
    <source>
        <dbReference type="Proteomes" id="UP000189628"/>
    </source>
</evidence>
<dbReference type="InterPro" id="IPR014284">
    <property type="entry name" value="RNA_pol_sigma-70_dom"/>
</dbReference>
<dbReference type="AlphaFoldDB" id="A0A1U9VL11"/>
<organism evidence="7 8">
    <name type="scientific">blood disease bacterium A2-HR MARDI</name>
    <dbReference type="NCBI Taxonomy" id="1944648"/>
    <lineage>
        <taxon>Bacteria</taxon>
        <taxon>Pseudomonadati</taxon>
        <taxon>Pseudomonadota</taxon>
        <taxon>Betaproteobacteria</taxon>
        <taxon>Burkholderiales</taxon>
        <taxon>Burkholderiaceae</taxon>
        <taxon>Ralstonia</taxon>
        <taxon>Ralstonia solanacearum species complex</taxon>
    </lineage>
</organism>
<dbReference type="InterPro" id="IPR013249">
    <property type="entry name" value="RNA_pol_sigma70_r4_t2"/>
</dbReference>
<dbReference type="GO" id="GO:0006352">
    <property type="term" value="P:DNA-templated transcription initiation"/>
    <property type="evidence" value="ECO:0007669"/>
    <property type="project" value="InterPro"/>
</dbReference>
<gene>
    <name evidence="7" type="ORF">B0B51_12900</name>
</gene>
<dbReference type="InterPro" id="IPR007627">
    <property type="entry name" value="RNA_pol_sigma70_r2"/>
</dbReference>
<dbReference type="EMBL" id="CP019911">
    <property type="protein sequence ID" value="AQW30761.1"/>
    <property type="molecule type" value="Genomic_DNA"/>
</dbReference>